<dbReference type="InterPro" id="IPR006680">
    <property type="entry name" value="Amidohydro-rel"/>
</dbReference>
<dbReference type="PANTHER" id="PTHR11113:SF14">
    <property type="entry name" value="N-ACETYLGLUCOSAMINE-6-PHOSPHATE DEACETYLASE"/>
    <property type="match status" value="1"/>
</dbReference>
<dbReference type="AlphaFoldDB" id="A0A3P3XJ92"/>
<feature type="binding site" evidence="7">
    <location>
        <position position="238"/>
    </location>
    <ligand>
        <name>substrate</name>
    </ligand>
</feature>
<keyword evidence="2 8" id="KW-0479">Metal-binding</keyword>
<dbReference type="Gene3D" id="2.30.40.10">
    <property type="entry name" value="Urease, subunit C, domain 1"/>
    <property type="match status" value="1"/>
</dbReference>
<keyword evidence="3 5" id="KW-0378">Hydrolase</keyword>
<feature type="binding site" evidence="7">
    <location>
        <position position="151"/>
    </location>
    <ligand>
        <name>substrate</name>
    </ligand>
</feature>
<dbReference type="SUPFAM" id="SSF51338">
    <property type="entry name" value="Composite domain of metallo-dependent hydrolases"/>
    <property type="match status" value="1"/>
</dbReference>
<dbReference type="InterPro" id="IPR011059">
    <property type="entry name" value="Metal-dep_hydrolase_composite"/>
</dbReference>
<sequence>MRKTVHSAFCIHNATVIAGYARMDRSAVLVEDNAIADIFSERRFAQKTFPPEVELIDAQGAYLTPGFIDTHIHGIGGYGTEDLSADSILEMSRILPAWGVTSFTPTIYPMPEEDMIMAIRAVVSAMGREPGAEIVGVHLEGPFISPAQLGVQRVEFVRPVDLGLMQRLWDASEGNIVSMTVAPELKGMRELALFCIRLGIVLQAGHTDASYENMIEGMQAGIRHSTHMFNAMSRLHHRNPNAVGAVLIQPDLSCEIIADGLHVHPDLIRLLFRDKPEGNIVLVTDSLKPTKQASDTPMFANDEEVYLANNLFYRASDGVIAGSSLTMVEGVRNLISFGVPLESAVKMASANPARIFGLHARGMISPGYRADIVLADSEFDVQMTIIGGEIKYSCAAGGTTGGAAAGA</sequence>
<dbReference type="InterPro" id="IPR032466">
    <property type="entry name" value="Metal_Hydrolase"/>
</dbReference>
<reference evidence="10" key="1">
    <citation type="submission" date="2017-02" db="EMBL/GenBank/DDBJ databases">
        <authorList>
            <person name="Regsiter A."/>
            <person name="William W."/>
        </authorList>
    </citation>
    <scope>NUCLEOTIDE SEQUENCE</scope>
    <source>
        <strain evidence="10">Bib</strain>
    </source>
</reference>
<name>A0A3P3XJ92_9SPIR</name>
<protein>
    <submittedName>
        <fullName evidence="10">N-acetylglucosamine-6-phosphate deacetylase</fullName>
        <ecNumber evidence="10">3.5.1.25</ecNumber>
    </submittedName>
</protein>
<evidence type="ECO:0000256" key="6">
    <source>
        <dbReference type="PIRSR" id="PIRSR038994-1"/>
    </source>
</evidence>
<feature type="binding site" evidence="8">
    <location>
        <position position="140"/>
    </location>
    <ligand>
        <name>Zn(2+)</name>
        <dbReference type="ChEBI" id="CHEBI:29105"/>
    </ligand>
</feature>
<dbReference type="GO" id="GO:0046872">
    <property type="term" value="F:metal ion binding"/>
    <property type="evidence" value="ECO:0007669"/>
    <property type="project" value="UniProtKB-KW"/>
</dbReference>
<dbReference type="EC" id="3.5.1.25" evidence="10"/>
<evidence type="ECO:0000256" key="7">
    <source>
        <dbReference type="PIRSR" id="PIRSR038994-2"/>
    </source>
</evidence>
<organism evidence="10">
    <name type="scientific">uncultured spirochete</name>
    <dbReference type="NCBI Taxonomy" id="156406"/>
    <lineage>
        <taxon>Bacteria</taxon>
        <taxon>Pseudomonadati</taxon>
        <taxon>Spirochaetota</taxon>
        <taxon>Spirochaetia</taxon>
        <taxon>Spirochaetales</taxon>
        <taxon>environmental samples</taxon>
    </lineage>
</organism>
<feature type="binding site" evidence="7">
    <location>
        <begin position="320"/>
        <end position="322"/>
    </location>
    <ligand>
        <name>substrate</name>
    </ligand>
</feature>
<proteinExistence type="inferred from homology"/>
<dbReference type="GO" id="GO:0008448">
    <property type="term" value="F:N-acetylglucosamine-6-phosphate deacetylase activity"/>
    <property type="evidence" value="ECO:0007669"/>
    <property type="project" value="UniProtKB-EC"/>
</dbReference>
<dbReference type="EMBL" id="FWDM01000018">
    <property type="protein sequence ID" value="SLM12446.1"/>
    <property type="molecule type" value="Genomic_DNA"/>
</dbReference>
<evidence type="ECO:0000256" key="2">
    <source>
        <dbReference type="ARBA" id="ARBA00022723"/>
    </source>
</evidence>
<evidence type="ECO:0000256" key="8">
    <source>
        <dbReference type="PIRSR" id="PIRSR038994-3"/>
    </source>
</evidence>
<feature type="binding site" evidence="7">
    <location>
        <position position="262"/>
    </location>
    <ligand>
        <name>substrate</name>
    </ligand>
</feature>
<dbReference type="NCBIfam" id="TIGR00221">
    <property type="entry name" value="nagA"/>
    <property type="match status" value="1"/>
</dbReference>
<feature type="binding site" evidence="8">
    <location>
        <position position="227"/>
    </location>
    <ligand>
        <name>Zn(2+)</name>
        <dbReference type="ChEBI" id="CHEBI:29105"/>
    </ligand>
</feature>
<feature type="binding site" evidence="7">
    <location>
        <begin position="230"/>
        <end position="231"/>
    </location>
    <ligand>
        <name>substrate</name>
    </ligand>
</feature>
<evidence type="ECO:0000256" key="4">
    <source>
        <dbReference type="ARBA" id="ARBA00023277"/>
    </source>
</evidence>
<evidence type="ECO:0000256" key="1">
    <source>
        <dbReference type="ARBA" id="ARBA00010716"/>
    </source>
</evidence>
<gene>
    <name evidence="10" type="ORF">SPIROBIBN47_250040</name>
</gene>
<dbReference type="PIRSF" id="PIRSF038994">
    <property type="entry name" value="NagA"/>
    <property type="match status" value="1"/>
</dbReference>
<feature type="active site" description="Proton donor/acceptor" evidence="6">
    <location>
        <position position="285"/>
    </location>
</feature>
<comment type="cofactor">
    <cofactor evidence="8">
        <name>a divalent metal cation</name>
        <dbReference type="ChEBI" id="CHEBI:60240"/>
    </cofactor>
    <text evidence="8">Binds 1 divalent metal cation per subunit.</text>
</comment>
<evidence type="ECO:0000256" key="3">
    <source>
        <dbReference type="ARBA" id="ARBA00022801"/>
    </source>
</evidence>
<dbReference type="InterPro" id="IPR003764">
    <property type="entry name" value="GlcNAc_6-P_deAcase"/>
</dbReference>
<dbReference type="PANTHER" id="PTHR11113">
    <property type="entry name" value="N-ACETYLGLUCOSAMINE-6-PHOSPHATE DEACETYLASE"/>
    <property type="match status" value="1"/>
</dbReference>
<dbReference type="SUPFAM" id="SSF51556">
    <property type="entry name" value="Metallo-dependent hydrolases"/>
    <property type="match status" value="1"/>
</dbReference>
<comment type="similarity">
    <text evidence="1 5">Belongs to the metallo-dependent hydrolases superfamily. NagA family.</text>
</comment>
<dbReference type="GO" id="GO:0006046">
    <property type="term" value="P:N-acetylglucosamine catabolic process"/>
    <property type="evidence" value="ECO:0007669"/>
    <property type="project" value="TreeGrafter"/>
</dbReference>
<dbReference type="Pfam" id="PF01979">
    <property type="entry name" value="Amidohydro_1"/>
    <property type="match status" value="1"/>
</dbReference>
<accession>A0A3P3XJ92</accession>
<dbReference type="Gene3D" id="3.20.20.140">
    <property type="entry name" value="Metal-dependent hydrolases"/>
    <property type="match status" value="1"/>
</dbReference>
<evidence type="ECO:0000313" key="10">
    <source>
        <dbReference type="EMBL" id="SLM12446.1"/>
    </source>
</evidence>
<evidence type="ECO:0000256" key="5">
    <source>
        <dbReference type="PIRNR" id="PIRNR038994"/>
    </source>
</evidence>
<feature type="domain" description="Amidohydrolase-related" evidence="9">
    <location>
        <begin position="62"/>
        <end position="390"/>
    </location>
</feature>
<keyword evidence="4 5" id="KW-0119">Carbohydrate metabolism</keyword>
<feature type="binding site" evidence="8">
    <location>
        <position position="206"/>
    </location>
    <ligand>
        <name>Zn(2+)</name>
        <dbReference type="ChEBI" id="CHEBI:29105"/>
    </ligand>
</feature>
<dbReference type="CDD" id="cd00854">
    <property type="entry name" value="NagA"/>
    <property type="match status" value="1"/>
</dbReference>
<evidence type="ECO:0000259" key="9">
    <source>
        <dbReference type="Pfam" id="PF01979"/>
    </source>
</evidence>